<evidence type="ECO:0000313" key="2">
    <source>
        <dbReference type="Proteomes" id="UP001341840"/>
    </source>
</evidence>
<name>A0ABU6WQH5_9FABA</name>
<evidence type="ECO:0000313" key="1">
    <source>
        <dbReference type="EMBL" id="MED6188147.1"/>
    </source>
</evidence>
<gene>
    <name evidence="1" type="ORF">PIB30_083242</name>
</gene>
<organism evidence="1 2">
    <name type="scientific">Stylosanthes scabra</name>
    <dbReference type="NCBI Taxonomy" id="79078"/>
    <lineage>
        <taxon>Eukaryota</taxon>
        <taxon>Viridiplantae</taxon>
        <taxon>Streptophyta</taxon>
        <taxon>Embryophyta</taxon>
        <taxon>Tracheophyta</taxon>
        <taxon>Spermatophyta</taxon>
        <taxon>Magnoliopsida</taxon>
        <taxon>eudicotyledons</taxon>
        <taxon>Gunneridae</taxon>
        <taxon>Pentapetalae</taxon>
        <taxon>rosids</taxon>
        <taxon>fabids</taxon>
        <taxon>Fabales</taxon>
        <taxon>Fabaceae</taxon>
        <taxon>Papilionoideae</taxon>
        <taxon>50 kb inversion clade</taxon>
        <taxon>dalbergioids sensu lato</taxon>
        <taxon>Dalbergieae</taxon>
        <taxon>Pterocarpus clade</taxon>
        <taxon>Stylosanthes</taxon>
    </lineage>
</organism>
<dbReference type="EMBL" id="JASCZI010182552">
    <property type="protein sequence ID" value="MED6188147.1"/>
    <property type="molecule type" value="Genomic_DNA"/>
</dbReference>
<reference evidence="1 2" key="1">
    <citation type="journal article" date="2023" name="Plants (Basel)">
        <title>Bridging the Gap: Combining Genomics and Transcriptomics Approaches to Understand Stylosanthes scabra, an Orphan Legume from the Brazilian Caatinga.</title>
        <authorList>
            <person name="Ferreira-Neto J.R.C."/>
            <person name="da Silva M.D."/>
            <person name="Binneck E."/>
            <person name="de Melo N.F."/>
            <person name="da Silva R.H."/>
            <person name="de Melo A.L.T.M."/>
            <person name="Pandolfi V."/>
            <person name="Bustamante F.O."/>
            <person name="Brasileiro-Vidal A.C."/>
            <person name="Benko-Iseppon A.M."/>
        </authorList>
    </citation>
    <scope>NUCLEOTIDE SEQUENCE [LARGE SCALE GENOMIC DNA]</scope>
    <source>
        <tissue evidence="1">Leaves</tissue>
    </source>
</reference>
<keyword evidence="2" id="KW-1185">Reference proteome</keyword>
<accession>A0ABU6WQH5</accession>
<protein>
    <submittedName>
        <fullName evidence="1">Uncharacterized protein</fullName>
    </submittedName>
</protein>
<proteinExistence type="predicted"/>
<sequence>MAEIMMMERKSGYLEAGPAPKSGPRFETERIPNPGDFPSFVFDRGLFFSKATILTSNTSVSEPASRFGPALRLPGRSCVELVAFEASRLNPGSTPVQFGDSVQWVYQPMVHLVNQSTGLDQSTPVNVGQPPVNAGQSWSTAVNDFFLAPALYKKSNGYTQISRIRTTENSAGKSTSNYEENTK</sequence>
<dbReference type="Proteomes" id="UP001341840">
    <property type="component" value="Unassembled WGS sequence"/>
</dbReference>
<comment type="caution">
    <text evidence="1">The sequence shown here is derived from an EMBL/GenBank/DDBJ whole genome shotgun (WGS) entry which is preliminary data.</text>
</comment>